<dbReference type="GO" id="GO:0006950">
    <property type="term" value="P:response to stress"/>
    <property type="evidence" value="ECO:0007669"/>
    <property type="project" value="UniProtKB-ARBA"/>
</dbReference>
<keyword evidence="3" id="KW-0808">Transferase</keyword>
<protein>
    <submittedName>
        <fullName evidence="13">Mitogen-activated protein kinase kinase kinase</fullName>
    </submittedName>
</protein>
<keyword evidence="2 8" id="KW-0723">Serine/threonine-protein kinase</keyword>
<dbReference type="PRINTS" id="PR00109">
    <property type="entry name" value="TYRKINASE"/>
</dbReference>
<dbReference type="AlphaFoldDB" id="A0A7I4XXY8"/>
<evidence type="ECO:0000256" key="8">
    <source>
        <dbReference type="RuleBase" id="RU000304"/>
    </source>
</evidence>
<dbReference type="SMART" id="SM00220">
    <property type="entry name" value="S_TKc"/>
    <property type="match status" value="1"/>
</dbReference>
<evidence type="ECO:0000313" key="12">
    <source>
        <dbReference type="Proteomes" id="UP000025227"/>
    </source>
</evidence>
<dbReference type="GO" id="GO:0007254">
    <property type="term" value="P:JNK cascade"/>
    <property type="evidence" value="ECO:0007669"/>
    <property type="project" value="TreeGrafter"/>
</dbReference>
<dbReference type="InterPro" id="IPR017441">
    <property type="entry name" value="Protein_kinase_ATP_BS"/>
</dbReference>
<dbReference type="GO" id="GO:0006955">
    <property type="term" value="P:immune response"/>
    <property type="evidence" value="ECO:0007669"/>
    <property type="project" value="TreeGrafter"/>
</dbReference>
<dbReference type="InterPro" id="IPR008271">
    <property type="entry name" value="Ser/Thr_kinase_AS"/>
</dbReference>
<dbReference type="GO" id="GO:0004709">
    <property type="term" value="F:MAP kinase kinase kinase activity"/>
    <property type="evidence" value="ECO:0007669"/>
    <property type="project" value="TreeGrafter"/>
</dbReference>
<evidence type="ECO:0000256" key="4">
    <source>
        <dbReference type="ARBA" id="ARBA00022741"/>
    </source>
</evidence>
<keyword evidence="4 7" id="KW-0547">Nucleotide-binding</keyword>
<feature type="region of interest" description="Disordered" evidence="10">
    <location>
        <begin position="309"/>
        <end position="397"/>
    </location>
</feature>
<accession>A0A7I4XXY8</accession>
<reference evidence="13" key="1">
    <citation type="submission" date="2020-12" db="UniProtKB">
        <authorList>
            <consortium name="WormBaseParasite"/>
        </authorList>
    </citation>
    <scope>IDENTIFICATION</scope>
    <source>
        <strain evidence="13">MHco3</strain>
    </source>
</reference>
<evidence type="ECO:0000313" key="13">
    <source>
        <dbReference type="WBParaSite" id="HCON_00026710-00002"/>
    </source>
</evidence>
<sequence length="498" mass="56752">MSSSPGSSIPSTPRRSKDNLSSSGQDEDLYATIDVPVIDRSQIDDLSSTKLGEGTYGYVMKCRFRRTADSPWKNIAIKYGSTSSHRDLIIREAKIIFNHISHPNCIEIFGFHDSPKYGMGVAMELMDCNLANLISKRTIEYKIDHAISWLYQLSDAVNYFHSRNYIHGDLKLQNLLLCDGYHILKVCDFGTFVTLQESMTLNHGTPITMAPEIIRGSKNYTTKCDIYSFGIIMWQIIARRESPYSTAHDAYTIYWDIVTKNLRPPKLKCHEYLSQLYERCWHDDPEVRPTSEHLMEYFSSLKEEYPNADDPLIDSSISAPPVTPPPRASTPLDRKHRRGRSDQSALIQTSGVNGVDGASASKKDEIPKPRVRSSRSHTENTYRSESADERLRPHPRPMEMPVNVLNYIDHSLRVSSPVFCHPADPVAGDEASEQIYSEHIAACHELHDYDLSLQRALADKHNAIMNLANLQEYRKLVEKKKQLEQLRNDALKKIQQHS</sequence>
<keyword evidence="5" id="KW-0418">Kinase</keyword>
<dbReference type="SUPFAM" id="SSF56112">
    <property type="entry name" value="Protein kinase-like (PK-like)"/>
    <property type="match status" value="1"/>
</dbReference>
<evidence type="ECO:0000256" key="1">
    <source>
        <dbReference type="ARBA" id="ARBA00006529"/>
    </source>
</evidence>
<keyword evidence="12" id="KW-1185">Reference proteome</keyword>
<dbReference type="InterPro" id="IPR011009">
    <property type="entry name" value="Kinase-like_dom_sf"/>
</dbReference>
<proteinExistence type="inferred from homology"/>
<feature type="compositionally biased region" description="Polar residues" evidence="10">
    <location>
        <begin position="342"/>
        <end position="352"/>
    </location>
</feature>
<evidence type="ECO:0000256" key="9">
    <source>
        <dbReference type="SAM" id="Coils"/>
    </source>
</evidence>
<evidence type="ECO:0000256" key="10">
    <source>
        <dbReference type="SAM" id="MobiDB-lite"/>
    </source>
</evidence>
<comment type="similarity">
    <text evidence="1">Belongs to the protein kinase superfamily. STE Ser/Thr protein kinase family. MAP kinase kinase kinase subfamily.</text>
</comment>
<dbReference type="PROSITE" id="PS00108">
    <property type="entry name" value="PROTEIN_KINASE_ST"/>
    <property type="match status" value="1"/>
</dbReference>
<evidence type="ECO:0000256" key="2">
    <source>
        <dbReference type="ARBA" id="ARBA00022527"/>
    </source>
</evidence>
<dbReference type="PANTHER" id="PTHR46716">
    <property type="entry name" value="MITOGEN-ACTIVATED PROTEIN KINASE KINASE KINASE 7"/>
    <property type="match status" value="1"/>
</dbReference>
<dbReference type="PANTHER" id="PTHR46716:SF1">
    <property type="entry name" value="MITOGEN-ACTIVATED PROTEIN KINASE KINASE KINASE 7"/>
    <property type="match status" value="1"/>
</dbReference>
<dbReference type="Pfam" id="PF07714">
    <property type="entry name" value="PK_Tyr_Ser-Thr"/>
    <property type="match status" value="1"/>
</dbReference>
<name>A0A7I4XXY8_HAECO</name>
<evidence type="ECO:0000256" key="3">
    <source>
        <dbReference type="ARBA" id="ARBA00022679"/>
    </source>
</evidence>
<feature type="region of interest" description="Disordered" evidence="10">
    <location>
        <begin position="1"/>
        <end position="27"/>
    </location>
</feature>
<feature type="domain" description="Protein kinase" evidence="11">
    <location>
        <begin position="45"/>
        <end position="313"/>
    </location>
</feature>
<dbReference type="Proteomes" id="UP000025227">
    <property type="component" value="Unplaced"/>
</dbReference>
<organism evidence="12 13">
    <name type="scientific">Haemonchus contortus</name>
    <name type="common">Barber pole worm</name>
    <dbReference type="NCBI Taxonomy" id="6289"/>
    <lineage>
        <taxon>Eukaryota</taxon>
        <taxon>Metazoa</taxon>
        <taxon>Ecdysozoa</taxon>
        <taxon>Nematoda</taxon>
        <taxon>Chromadorea</taxon>
        <taxon>Rhabditida</taxon>
        <taxon>Rhabditina</taxon>
        <taxon>Rhabditomorpha</taxon>
        <taxon>Strongyloidea</taxon>
        <taxon>Trichostrongylidae</taxon>
        <taxon>Haemonchus</taxon>
    </lineage>
</organism>
<dbReference type="GO" id="GO:0043123">
    <property type="term" value="P:positive regulation of canonical NF-kappaB signal transduction"/>
    <property type="evidence" value="ECO:0007669"/>
    <property type="project" value="TreeGrafter"/>
</dbReference>
<dbReference type="OMA" id="KYASATH"/>
<dbReference type="GO" id="GO:0019899">
    <property type="term" value="F:enzyme binding"/>
    <property type="evidence" value="ECO:0007669"/>
    <property type="project" value="UniProtKB-ARBA"/>
</dbReference>
<dbReference type="GO" id="GO:0005524">
    <property type="term" value="F:ATP binding"/>
    <property type="evidence" value="ECO:0007669"/>
    <property type="project" value="UniProtKB-UniRule"/>
</dbReference>
<dbReference type="Gene3D" id="1.10.510.10">
    <property type="entry name" value="Transferase(Phosphotransferase) domain 1"/>
    <property type="match status" value="1"/>
</dbReference>
<evidence type="ECO:0000256" key="7">
    <source>
        <dbReference type="PROSITE-ProRule" id="PRU10141"/>
    </source>
</evidence>
<dbReference type="PROSITE" id="PS00107">
    <property type="entry name" value="PROTEIN_KINASE_ATP"/>
    <property type="match status" value="1"/>
</dbReference>
<feature type="compositionally biased region" description="Basic and acidic residues" evidence="10">
    <location>
        <begin position="376"/>
        <end position="392"/>
    </location>
</feature>
<feature type="coiled-coil region" evidence="9">
    <location>
        <begin position="469"/>
        <end position="496"/>
    </location>
</feature>
<dbReference type="PROSITE" id="PS50011">
    <property type="entry name" value="PROTEIN_KINASE_DOM"/>
    <property type="match status" value="1"/>
</dbReference>
<evidence type="ECO:0000256" key="6">
    <source>
        <dbReference type="ARBA" id="ARBA00022840"/>
    </source>
</evidence>
<keyword evidence="6 7" id="KW-0067">ATP-binding</keyword>
<feature type="compositionally biased region" description="Low complexity" evidence="10">
    <location>
        <begin position="1"/>
        <end position="13"/>
    </location>
</feature>
<evidence type="ECO:0000256" key="5">
    <source>
        <dbReference type="ARBA" id="ARBA00022777"/>
    </source>
</evidence>
<dbReference type="InterPro" id="IPR001245">
    <property type="entry name" value="Ser-Thr/Tyr_kinase_cat_dom"/>
</dbReference>
<dbReference type="WBParaSite" id="HCON_00026710-00002">
    <property type="protein sequence ID" value="HCON_00026710-00002"/>
    <property type="gene ID" value="HCON_00026710"/>
</dbReference>
<feature type="binding site" evidence="7">
    <location>
        <position position="78"/>
    </location>
    <ligand>
        <name>ATP</name>
        <dbReference type="ChEBI" id="CHEBI:30616"/>
    </ligand>
</feature>
<dbReference type="InterPro" id="IPR000719">
    <property type="entry name" value="Prot_kinase_dom"/>
</dbReference>
<keyword evidence="9" id="KW-0175">Coiled coil</keyword>
<dbReference type="OrthoDB" id="10013149at2759"/>
<evidence type="ECO:0000259" key="11">
    <source>
        <dbReference type="PROSITE" id="PS50011"/>
    </source>
</evidence>